<organism evidence="3 4">
    <name type="scientific">Eptesipox virus</name>
    <dbReference type="NCBI Taxonomy" id="1329402"/>
    <lineage>
        <taxon>Viruses</taxon>
        <taxon>Varidnaviria</taxon>
        <taxon>Bamfordvirae</taxon>
        <taxon>Nucleocytoviricota</taxon>
        <taxon>Pokkesviricetes</taxon>
        <taxon>Chitovirales</taxon>
        <taxon>Poxviridae</taxon>
        <taxon>Chordopoxvirinae</taxon>
        <taxon>Vespertilionpoxvirus</taxon>
        <taxon>Vespertilionpoxvirus eptesipox</taxon>
    </lineage>
</organism>
<dbReference type="OrthoDB" id="29246at10239"/>
<feature type="disulfide bond" evidence="1">
    <location>
        <begin position="61"/>
        <end position="70"/>
    </location>
</feature>
<evidence type="ECO:0000313" key="3">
    <source>
        <dbReference type="EMBL" id="ASK51216.1"/>
    </source>
</evidence>
<name>A0A220T677_9POXV</name>
<keyword evidence="1" id="KW-0245">EGF-like domain</keyword>
<evidence type="ECO:0000259" key="2">
    <source>
        <dbReference type="PROSITE" id="PS50026"/>
    </source>
</evidence>
<dbReference type="Gene3D" id="2.10.25.10">
    <property type="entry name" value="Laminin"/>
    <property type="match status" value="1"/>
</dbReference>
<dbReference type="SUPFAM" id="SSF57196">
    <property type="entry name" value="EGF/Laminin"/>
    <property type="match status" value="1"/>
</dbReference>
<dbReference type="InterPro" id="IPR000742">
    <property type="entry name" value="EGF"/>
</dbReference>
<sequence>MLKHFFIFGLVSMLVMPSYASYNMEHITPCNDNIFCLNGGTCYITKFMLHNSNTGIKLCFCPVNFTGYRCQYIKNKDIGI</sequence>
<accession>A0A220T677</accession>
<evidence type="ECO:0000313" key="4">
    <source>
        <dbReference type="Proteomes" id="UP000217428"/>
    </source>
</evidence>
<dbReference type="PROSITE" id="PS50026">
    <property type="entry name" value="EGF_3"/>
    <property type="match status" value="1"/>
</dbReference>
<protein>
    <submittedName>
        <fullName evidence="3">Secreted EGF-like growth factor</fullName>
    </submittedName>
</protein>
<keyword evidence="4" id="KW-1185">Reference proteome</keyword>
<dbReference type="Proteomes" id="UP000217428">
    <property type="component" value="Segment"/>
</dbReference>
<dbReference type="EMBL" id="KY747497">
    <property type="protein sequence ID" value="ASK51216.1"/>
    <property type="molecule type" value="Genomic_DNA"/>
</dbReference>
<feature type="domain" description="EGF-like" evidence="2">
    <location>
        <begin position="26"/>
        <end position="71"/>
    </location>
</feature>
<dbReference type="PROSITE" id="PS00022">
    <property type="entry name" value="EGF_1"/>
    <property type="match status" value="1"/>
</dbReference>
<gene>
    <name evidence="3" type="ORF">EPTV-WA-015</name>
</gene>
<proteinExistence type="predicted"/>
<reference evidence="3 4" key="1">
    <citation type="journal article" date="2017" name="Virus Genes">
        <title>Characterization of Eptesipoxvirus, a novel poxvirus from a microchiropteran bat.</title>
        <authorList>
            <person name="Tu S.L."/>
            <person name="Nakazawa Y."/>
            <person name="Gao J."/>
            <person name="Wilkins K."/>
            <person name="Gallardo-Romero N."/>
            <person name="Li Y."/>
            <person name="Emerson G.L."/>
            <person name="Carroll D.S."/>
            <person name="Upton C."/>
        </authorList>
    </citation>
    <scope>NUCLEOTIDE SEQUENCE [LARGE SCALE GENOMIC DNA]</scope>
    <source>
        <strain evidence="3 4">Washington</strain>
    </source>
</reference>
<keyword evidence="1" id="KW-1015">Disulfide bond</keyword>
<comment type="caution">
    <text evidence="1">Lacks conserved residue(s) required for the propagation of feature annotation.</text>
</comment>
<evidence type="ECO:0000256" key="1">
    <source>
        <dbReference type="PROSITE-ProRule" id="PRU00076"/>
    </source>
</evidence>